<comment type="caution">
    <text evidence="1">The sequence shown here is derived from an EMBL/GenBank/DDBJ whole genome shotgun (WGS) entry which is preliminary data.</text>
</comment>
<organism evidence="1 2">
    <name type="scientific">Burkholderia pseudomultivorans</name>
    <dbReference type="NCBI Taxonomy" id="1207504"/>
    <lineage>
        <taxon>Bacteria</taxon>
        <taxon>Pseudomonadati</taxon>
        <taxon>Pseudomonadota</taxon>
        <taxon>Betaproteobacteria</taxon>
        <taxon>Burkholderiales</taxon>
        <taxon>Burkholderiaceae</taxon>
        <taxon>Burkholderia</taxon>
        <taxon>Burkholderia cepacia complex</taxon>
    </lineage>
</organism>
<gene>
    <name evidence="1" type="ORF">WT56_29385</name>
</gene>
<name>A0A132E8H4_9BURK</name>
<reference evidence="1 2" key="1">
    <citation type="submission" date="2015-11" db="EMBL/GenBank/DDBJ databases">
        <title>Expanding the genomic diversity of Burkholderia species for the development of highly accurate diagnostics.</title>
        <authorList>
            <person name="Sahl J."/>
            <person name="Keim P."/>
            <person name="Wagner D."/>
        </authorList>
    </citation>
    <scope>NUCLEOTIDE SEQUENCE [LARGE SCALE GENOMIC DNA]</scope>
    <source>
        <strain evidence="1 2">MSMB368WGS</strain>
    </source>
</reference>
<proteinExistence type="predicted"/>
<evidence type="ECO:0000313" key="2">
    <source>
        <dbReference type="Proteomes" id="UP000062912"/>
    </source>
</evidence>
<dbReference type="EMBL" id="LPJR01000074">
    <property type="protein sequence ID" value="KWF21168.1"/>
    <property type="molecule type" value="Genomic_DNA"/>
</dbReference>
<protein>
    <submittedName>
        <fullName evidence="1">Uncharacterized protein</fullName>
    </submittedName>
</protein>
<sequence length="79" mass="8913">MQFDEDSLGQMLAILPTERVAARIILVLWIFAARGPNGPSPYFAHPFLMIVHERFPSSHYLDCSMLRQLIGVIDLEASV</sequence>
<accession>A0A132E8H4</accession>
<dbReference type="AlphaFoldDB" id="A0A132E8H4"/>
<dbReference type="Proteomes" id="UP000062912">
    <property type="component" value="Unassembled WGS sequence"/>
</dbReference>
<evidence type="ECO:0000313" key="1">
    <source>
        <dbReference type="EMBL" id="KWF21168.1"/>
    </source>
</evidence>